<sequence length="146" mass="17066">MDVTRGYFMRQSIANLMKQDDRYIDHNGQPMFHLIEECAVPSLMAYVFPRGSPFLEIINELIAHTSQGMLRQAPHITYSKNRRSCSGLKCHDLNNSKRNTSFTLDHLQTIFYVYMLGCSSALITFFLELYIHRKKKDKQNKRDLLS</sequence>
<dbReference type="PANTHER" id="PTHR42643">
    <property type="entry name" value="IONOTROPIC RECEPTOR 20A-RELATED"/>
    <property type="match status" value="1"/>
</dbReference>
<name>A0AAJ7RK84_CEPCN</name>
<evidence type="ECO:0000313" key="10">
    <source>
        <dbReference type="RefSeq" id="XP_024942503.1"/>
    </source>
</evidence>
<organism evidence="9 10">
    <name type="scientific">Cephus cinctus</name>
    <name type="common">Wheat stem sawfly</name>
    <dbReference type="NCBI Taxonomy" id="211228"/>
    <lineage>
        <taxon>Eukaryota</taxon>
        <taxon>Metazoa</taxon>
        <taxon>Ecdysozoa</taxon>
        <taxon>Arthropoda</taxon>
        <taxon>Hexapoda</taxon>
        <taxon>Insecta</taxon>
        <taxon>Pterygota</taxon>
        <taxon>Neoptera</taxon>
        <taxon>Endopterygota</taxon>
        <taxon>Hymenoptera</taxon>
        <taxon>Cephoidea</taxon>
        <taxon>Cephidae</taxon>
        <taxon>Cephus</taxon>
    </lineage>
</organism>
<comment type="subcellular location">
    <subcellularLocation>
        <location evidence="1">Cell membrane</location>
        <topology evidence="1">Multi-pass membrane protein</topology>
    </subcellularLocation>
</comment>
<protein>
    <submittedName>
        <fullName evidence="10">Uncharacterized protein LOC112494596</fullName>
    </submittedName>
</protein>
<keyword evidence="2" id="KW-1003">Cell membrane</keyword>
<evidence type="ECO:0000256" key="5">
    <source>
        <dbReference type="ARBA" id="ARBA00023136"/>
    </source>
</evidence>
<proteinExistence type="predicted"/>
<keyword evidence="3 8" id="KW-0812">Transmembrane</keyword>
<evidence type="ECO:0000256" key="1">
    <source>
        <dbReference type="ARBA" id="ARBA00004651"/>
    </source>
</evidence>
<evidence type="ECO:0000256" key="7">
    <source>
        <dbReference type="ARBA" id="ARBA00023180"/>
    </source>
</evidence>
<feature type="transmembrane region" description="Helical" evidence="8">
    <location>
        <begin position="111"/>
        <end position="131"/>
    </location>
</feature>
<dbReference type="AlphaFoldDB" id="A0AAJ7RK84"/>
<keyword evidence="7" id="KW-0325">Glycoprotein</keyword>
<evidence type="ECO:0000256" key="3">
    <source>
        <dbReference type="ARBA" id="ARBA00022692"/>
    </source>
</evidence>
<keyword evidence="5 8" id="KW-0472">Membrane</keyword>
<evidence type="ECO:0000256" key="2">
    <source>
        <dbReference type="ARBA" id="ARBA00022475"/>
    </source>
</evidence>
<evidence type="ECO:0000256" key="6">
    <source>
        <dbReference type="ARBA" id="ARBA00023170"/>
    </source>
</evidence>
<keyword evidence="4 8" id="KW-1133">Transmembrane helix</keyword>
<dbReference type="KEGG" id="ccin:112494596"/>
<dbReference type="InterPro" id="IPR052192">
    <property type="entry name" value="Insect_Ionotropic_Sensory_Rcpt"/>
</dbReference>
<dbReference type="RefSeq" id="XP_024942503.1">
    <property type="nucleotide sequence ID" value="XM_025086735.1"/>
</dbReference>
<evidence type="ECO:0000256" key="4">
    <source>
        <dbReference type="ARBA" id="ARBA00022989"/>
    </source>
</evidence>
<dbReference type="Proteomes" id="UP000694920">
    <property type="component" value="Unplaced"/>
</dbReference>
<dbReference type="PANTHER" id="PTHR42643:SF38">
    <property type="entry name" value="IONOTROPIC RECEPTOR 100A"/>
    <property type="match status" value="1"/>
</dbReference>
<keyword evidence="9" id="KW-1185">Reference proteome</keyword>
<evidence type="ECO:0000256" key="8">
    <source>
        <dbReference type="SAM" id="Phobius"/>
    </source>
</evidence>
<dbReference type="GO" id="GO:0005886">
    <property type="term" value="C:plasma membrane"/>
    <property type="evidence" value="ECO:0007669"/>
    <property type="project" value="UniProtKB-SubCell"/>
</dbReference>
<dbReference type="GeneID" id="112494596"/>
<reference evidence="10" key="1">
    <citation type="submission" date="2025-08" db="UniProtKB">
        <authorList>
            <consortium name="RefSeq"/>
        </authorList>
    </citation>
    <scope>IDENTIFICATION</scope>
</reference>
<accession>A0AAJ7RK84</accession>
<gene>
    <name evidence="10" type="primary">LOC112494596</name>
</gene>
<keyword evidence="6" id="KW-0675">Receptor</keyword>
<evidence type="ECO:0000313" key="9">
    <source>
        <dbReference type="Proteomes" id="UP000694920"/>
    </source>
</evidence>